<accession>A0A699KK75</accession>
<feature type="non-terminal residue" evidence="1">
    <location>
        <position position="90"/>
    </location>
</feature>
<sequence length="90" mass="10132">LQEKVLVITALKHNLRKPKGKAVVDDAVPSHPIDLELLKVDVAPLAPKLQNNRTVHSDYLRHTQEENATLREIVEQGRSLNPFNTSLDYA</sequence>
<feature type="non-terminal residue" evidence="1">
    <location>
        <position position="1"/>
    </location>
</feature>
<dbReference type="AlphaFoldDB" id="A0A699KK75"/>
<reference evidence="1" key="1">
    <citation type="journal article" date="2019" name="Sci. Rep.">
        <title>Draft genome of Tanacetum cinerariifolium, the natural source of mosquito coil.</title>
        <authorList>
            <person name="Yamashiro T."/>
            <person name="Shiraishi A."/>
            <person name="Satake H."/>
            <person name="Nakayama K."/>
        </authorList>
    </citation>
    <scope>NUCLEOTIDE SEQUENCE</scope>
</reference>
<protein>
    <submittedName>
        <fullName evidence="1">Uncharacterized protein</fullName>
    </submittedName>
</protein>
<name>A0A699KK75_TANCI</name>
<gene>
    <name evidence="1" type="ORF">Tci_671178</name>
</gene>
<evidence type="ECO:0000313" key="1">
    <source>
        <dbReference type="EMBL" id="GFA99206.1"/>
    </source>
</evidence>
<comment type="caution">
    <text evidence="1">The sequence shown here is derived from an EMBL/GenBank/DDBJ whole genome shotgun (WGS) entry which is preliminary data.</text>
</comment>
<dbReference type="EMBL" id="BKCJ010529041">
    <property type="protein sequence ID" value="GFA99206.1"/>
    <property type="molecule type" value="Genomic_DNA"/>
</dbReference>
<organism evidence="1">
    <name type="scientific">Tanacetum cinerariifolium</name>
    <name type="common">Dalmatian daisy</name>
    <name type="synonym">Chrysanthemum cinerariifolium</name>
    <dbReference type="NCBI Taxonomy" id="118510"/>
    <lineage>
        <taxon>Eukaryota</taxon>
        <taxon>Viridiplantae</taxon>
        <taxon>Streptophyta</taxon>
        <taxon>Embryophyta</taxon>
        <taxon>Tracheophyta</taxon>
        <taxon>Spermatophyta</taxon>
        <taxon>Magnoliopsida</taxon>
        <taxon>eudicotyledons</taxon>
        <taxon>Gunneridae</taxon>
        <taxon>Pentapetalae</taxon>
        <taxon>asterids</taxon>
        <taxon>campanulids</taxon>
        <taxon>Asterales</taxon>
        <taxon>Asteraceae</taxon>
        <taxon>Asteroideae</taxon>
        <taxon>Anthemideae</taxon>
        <taxon>Anthemidinae</taxon>
        <taxon>Tanacetum</taxon>
    </lineage>
</organism>
<proteinExistence type="predicted"/>